<proteinExistence type="predicted"/>
<comment type="caution">
    <text evidence="2">The sequence shown here is derived from an EMBL/GenBank/DDBJ whole genome shotgun (WGS) entry which is preliminary data.</text>
</comment>
<sequence length="70" mass="8067">MAETSHDTTSGLWLPKHTTEFKQKITMENIPERENENKREHLSPYHERLGDNANRPPEAVPVTDATRLLS</sequence>
<reference evidence="2" key="1">
    <citation type="submission" date="2023-11" db="EMBL/GenBank/DDBJ databases">
        <title>Genome assemblies of two species of porcelain crab, Petrolisthes cinctipes and Petrolisthes manimaculis (Anomura: Porcellanidae).</title>
        <authorList>
            <person name="Angst P."/>
        </authorList>
    </citation>
    <scope>NUCLEOTIDE SEQUENCE</scope>
    <source>
        <strain evidence="2">PB745_02</strain>
        <tissue evidence="2">Gill</tissue>
    </source>
</reference>
<dbReference type="EMBL" id="JAWZYT010002769">
    <property type="protein sequence ID" value="KAK4302190.1"/>
    <property type="molecule type" value="Genomic_DNA"/>
</dbReference>
<dbReference type="Proteomes" id="UP001292094">
    <property type="component" value="Unassembled WGS sequence"/>
</dbReference>
<name>A0AAE1P501_9EUCA</name>
<organism evidence="2 3">
    <name type="scientific">Petrolisthes manimaculis</name>
    <dbReference type="NCBI Taxonomy" id="1843537"/>
    <lineage>
        <taxon>Eukaryota</taxon>
        <taxon>Metazoa</taxon>
        <taxon>Ecdysozoa</taxon>
        <taxon>Arthropoda</taxon>
        <taxon>Crustacea</taxon>
        <taxon>Multicrustacea</taxon>
        <taxon>Malacostraca</taxon>
        <taxon>Eumalacostraca</taxon>
        <taxon>Eucarida</taxon>
        <taxon>Decapoda</taxon>
        <taxon>Pleocyemata</taxon>
        <taxon>Anomura</taxon>
        <taxon>Galatheoidea</taxon>
        <taxon>Porcellanidae</taxon>
        <taxon>Petrolisthes</taxon>
    </lineage>
</organism>
<evidence type="ECO:0000313" key="2">
    <source>
        <dbReference type="EMBL" id="KAK4302190.1"/>
    </source>
</evidence>
<accession>A0AAE1P501</accession>
<feature type="compositionally biased region" description="Basic and acidic residues" evidence="1">
    <location>
        <begin position="27"/>
        <end position="50"/>
    </location>
</feature>
<dbReference type="AlphaFoldDB" id="A0AAE1P501"/>
<evidence type="ECO:0000256" key="1">
    <source>
        <dbReference type="SAM" id="MobiDB-lite"/>
    </source>
</evidence>
<gene>
    <name evidence="2" type="ORF">Pmani_025687</name>
</gene>
<evidence type="ECO:0000313" key="3">
    <source>
        <dbReference type="Proteomes" id="UP001292094"/>
    </source>
</evidence>
<protein>
    <submittedName>
        <fullName evidence="2">Uncharacterized protein</fullName>
    </submittedName>
</protein>
<feature type="region of interest" description="Disordered" evidence="1">
    <location>
        <begin position="27"/>
        <end position="70"/>
    </location>
</feature>
<keyword evidence="3" id="KW-1185">Reference proteome</keyword>